<dbReference type="STRING" id="690850.Desaf_0750"/>
<evidence type="ECO:0000256" key="2">
    <source>
        <dbReference type="SAM" id="Phobius"/>
    </source>
</evidence>
<evidence type="ECO:0000313" key="4">
    <source>
        <dbReference type="Proteomes" id="UP000007844"/>
    </source>
</evidence>
<reference evidence="3 4" key="1">
    <citation type="journal article" date="2011" name="J. Bacteriol.">
        <title>Genome sequence of the mercury-methylating and pleomorphic Desulfovibrio africanus Strain Walvis Bay.</title>
        <authorList>
            <person name="Brown S.D."/>
            <person name="Wall J.D."/>
            <person name="Kucken A.M."/>
            <person name="Gilmour C.C."/>
            <person name="Podar M."/>
            <person name="Brandt C.C."/>
            <person name="Teshima H."/>
            <person name="Detter J.C."/>
            <person name="Han C.S."/>
            <person name="Land M.L."/>
            <person name="Lucas S."/>
            <person name="Han J."/>
            <person name="Pennacchio L."/>
            <person name="Nolan M."/>
            <person name="Pitluck S."/>
            <person name="Woyke T."/>
            <person name="Goodwin L."/>
            <person name="Palumbo A.V."/>
            <person name="Elias D.A."/>
        </authorList>
    </citation>
    <scope>NUCLEOTIDE SEQUENCE [LARGE SCALE GENOMIC DNA]</scope>
    <source>
        <strain evidence="3 4">Walvis Bay</strain>
    </source>
</reference>
<feature type="compositionally biased region" description="Basic and acidic residues" evidence="1">
    <location>
        <begin position="1"/>
        <end position="24"/>
    </location>
</feature>
<keyword evidence="2" id="KW-1133">Transmembrane helix</keyword>
<keyword evidence="4" id="KW-1185">Reference proteome</keyword>
<protein>
    <submittedName>
        <fullName evidence="3">F0F1-ATPase subunit</fullName>
    </submittedName>
</protein>
<dbReference type="AlphaFoldDB" id="F3YUS4"/>
<dbReference type="RefSeq" id="WP_014258936.1">
    <property type="nucleotide sequence ID" value="NC_016629.1"/>
</dbReference>
<gene>
    <name evidence="3" type="ORF">Desaf_0750</name>
</gene>
<keyword evidence="2" id="KW-0472">Membrane</keyword>
<keyword evidence="2" id="KW-0812">Transmembrane</keyword>
<organism evidence="3 4">
    <name type="scientific">Desulfocurvibacter africanus subsp. africanus str. Walvis Bay</name>
    <dbReference type="NCBI Taxonomy" id="690850"/>
    <lineage>
        <taxon>Bacteria</taxon>
        <taxon>Pseudomonadati</taxon>
        <taxon>Thermodesulfobacteriota</taxon>
        <taxon>Desulfovibrionia</taxon>
        <taxon>Desulfovibrionales</taxon>
        <taxon>Desulfovibrionaceae</taxon>
        <taxon>Desulfocurvibacter</taxon>
    </lineage>
</organism>
<dbReference type="KEGG" id="daf:Desaf_0750"/>
<accession>F3YUS4</accession>
<evidence type="ECO:0000313" key="3">
    <source>
        <dbReference type="EMBL" id="EGJ49101.1"/>
    </source>
</evidence>
<dbReference type="HOGENOM" id="CLU_137927_3_0_7"/>
<dbReference type="eggNOG" id="ENOG5032RTR">
    <property type="taxonomic scope" value="Bacteria"/>
</dbReference>
<name>F3YUS4_DESAF</name>
<feature type="region of interest" description="Disordered" evidence="1">
    <location>
        <begin position="1"/>
        <end position="28"/>
    </location>
</feature>
<feature type="transmembrane region" description="Helical" evidence="2">
    <location>
        <begin position="36"/>
        <end position="62"/>
    </location>
</feature>
<dbReference type="NCBIfam" id="TIGR02230">
    <property type="entry name" value="ATPase_gene1"/>
    <property type="match status" value="1"/>
</dbReference>
<feature type="transmembrane region" description="Helical" evidence="2">
    <location>
        <begin position="74"/>
        <end position="94"/>
    </location>
</feature>
<dbReference type="Proteomes" id="UP000007844">
    <property type="component" value="Chromosome"/>
</dbReference>
<proteinExistence type="predicted"/>
<evidence type="ECO:0000256" key="1">
    <source>
        <dbReference type="SAM" id="MobiDB-lite"/>
    </source>
</evidence>
<dbReference type="EMBL" id="CP003221">
    <property type="protein sequence ID" value="EGJ49101.1"/>
    <property type="molecule type" value="Genomic_DNA"/>
</dbReference>
<sequence length="120" mass="13963">MVEQDGHGRRNDLERRISEKERRKVRERAKRTSGEVWFGLGAFGIVGWSVAVPALLCTFLGAWLDARYPQPFSWTLTGLVVGITFGCFNAWFWLNREREDILKHREMPQDKDKNEKEGPL</sequence>
<dbReference type="InterPro" id="IPR011744">
    <property type="entry name" value="ATPase_gene1"/>
</dbReference>
<dbReference type="Pfam" id="PF09527">
    <property type="entry name" value="ATPase_gene1"/>
    <property type="match status" value="1"/>
</dbReference>
<dbReference type="InterPro" id="IPR032820">
    <property type="entry name" value="ATPase_put"/>
</dbReference>